<evidence type="ECO:0000259" key="1">
    <source>
        <dbReference type="Pfam" id="PF10708"/>
    </source>
</evidence>
<dbReference type="EMBL" id="JACHMM010000001">
    <property type="protein sequence ID" value="MBB5791774.1"/>
    <property type="molecule type" value="Genomic_DNA"/>
</dbReference>
<feature type="domain" description="DUF2510" evidence="1">
    <location>
        <begin position="70"/>
        <end position="98"/>
    </location>
</feature>
<sequence>MTVGLVDFRSDKERVARSARLTKRAVKKQTRFIKAKSIAEWQEAKKQAKLDQAILDYELAEDDEPKLPPAGWFIDPQNPQFERWWDGQQWTHHLRKAP</sequence>
<comment type="caution">
    <text evidence="2">The sequence shown here is derived from an EMBL/GenBank/DDBJ whole genome shotgun (WGS) entry which is preliminary data.</text>
</comment>
<keyword evidence="3" id="KW-1185">Reference proteome</keyword>
<dbReference type="Proteomes" id="UP000542813">
    <property type="component" value="Unassembled WGS sequence"/>
</dbReference>
<dbReference type="RefSeq" id="WP_184828811.1">
    <property type="nucleotide sequence ID" value="NZ_JACHMM010000001.1"/>
</dbReference>
<proteinExistence type="predicted"/>
<reference evidence="2 3" key="1">
    <citation type="submission" date="2020-08" db="EMBL/GenBank/DDBJ databases">
        <title>Sequencing the genomes of 1000 actinobacteria strains.</title>
        <authorList>
            <person name="Klenk H.-P."/>
        </authorList>
    </citation>
    <scope>NUCLEOTIDE SEQUENCE [LARGE SCALE GENOMIC DNA]</scope>
    <source>
        <strain evidence="2 3">DSM 102122</strain>
    </source>
</reference>
<dbReference type="InterPro" id="IPR018929">
    <property type="entry name" value="DUF2510"/>
</dbReference>
<accession>A0A7W9LPZ7</accession>
<dbReference type="AlphaFoldDB" id="A0A7W9LPZ7"/>
<organism evidence="2 3">
    <name type="scientific">Jiangella mangrovi</name>
    <dbReference type="NCBI Taxonomy" id="1524084"/>
    <lineage>
        <taxon>Bacteria</taxon>
        <taxon>Bacillati</taxon>
        <taxon>Actinomycetota</taxon>
        <taxon>Actinomycetes</taxon>
        <taxon>Jiangellales</taxon>
        <taxon>Jiangellaceae</taxon>
        <taxon>Jiangella</taxon>
    </lineage>
</organism>
<gene>
    <name evidence="2" type="ORF">HD601_006349</name>
</gene>
<protein>
    <recommendedName>
        <fullName evidence="1">DUF2510 domain-containing protein</fullName>
    </recommendedName>
</protein>
<evidence type="ECO:0000313" key="2">
    <source>
        <dbReference type="EMBL" id="MBB5791774.1"/>
    </source>
</evidence>
<name>A0A7W9LPZ7_9ACTN</name>
<dbReference type="Pfam" id="PF10708">
    <property type="entry name" value="DUF2510"/>
    <property type="match status" value="1"/>
</dbReference>
<evidence type="ECO:0000313" key="3">
    <source>
        <dbReference type="Proteomes" id="UP000542813"/>
    </source>
</evidence>